<accession>A0AAD5VAJ9</accession>
<protein>
    <recommendedName>
        <fullName evidence="8">AB hydrolase-1 domain-containing protein</fullName>
    </recommendedName>
</protein>
<reference evidence="6" key="1">
    <citation type="submission" date="2022-07" db="EMBL/GenBank/DDBJ databases">
        <title>Genome Sequence of Physisporinus lineatus.</title>
        <authorList>
            <person name="Buettner E."/>
        </authorList>
    </citation>
    <scope>NUCLEOTIDE SEQUENCE</scope>
    <source>
        <strain evidence="6">VT162</strain>
    </source>
</reference>
<sequence length="516" mass="58336">MSLVLSEYWHRPSGGWGRLAVMRYNATRERKGVLFVNAGVLPGTDIKWFSNRAQAIANDLVDGSYDIVSWDVRGMRKSDEDKEREGGFYTIPTSPSCFPDEKAEDNFHRQQVNRLMNMHSADTPWSRPGSNVIGQNYYNKYLSTAAYNQECISYQSSTSEVPYFSYMGTAASARDLVALADHLQGPGTPINFWGFSHGSLIGSYLVNMFPERVGRIILDSPIDPRDHISRPSHLGWEEDMTHANETFTTFGQNYAEGRCQLIRDDFTSPDVHLYPPQVLALARVLFNEFHARANVDYHYNPALRNFANLTYNSTNAPPLDFINWTDTLHNFHDEFYKSRLVATTIATLCGDRVDDHPDLMNPDEESLINRIMEFSMTTPLLEKASFPTAHYLCHLWPMRAVEVYPGPWDNLPANPVLVIGNKLNPFSSFKNAKAVANLMGKRGILVEQEGFGYSLIPHTPNRDVAKIVSRYLRDGVVSPSHWSSPKFVTHAESYSQLPSEETHLEDVDPPQAVLSS</sequence>
<dbReference type="InterPro" id="IPR029058">
    <property type="entry name" value="AB_hydrolase_fold"/>
</dbReference>
<keyword evidence="7" id="KW-1185">Reference proteome</keyword>
<gene>
    <name evidence="6" type="ORF">NLI96_g2283</name>
</gene>
<dbReference type="Pfam" id="PF00561">
    <property type="entry name" value="Abhydrolase_1"/>
    <property type="match status" value="1"/>
</dbReference>
<feature type="domain" description="AB hydrolase-1" evidence="4">
    <location>
        <begin position="56"/>
        <end position="256"/>
    </location>
</feature>
<keyword evidence="2" id="KW-0378">Hydrolase</keyword>
<name>A0AAD5VAJ9_9APHY</name>
<dbReference type="InterPro" id="IPR000073">
    <property type="entry name" value="AB_hydrolase_1"/>
</dbReference>
<evidence type="ECO:0008006" key="8">
    <source>
        <dbReference type="Google" id="ProtNLM"/>
    </source>
</evidence>
<dbReference type="Gene3D" id="3.40.50.1820">
    <property type="entry name" value="alpha/beta hydrolase"/>
    <property type="match status" value="1"/>
</dbReference>
<dbReference type="SUPFAM" id="SSF53474">
    <property type="entry name" value="alpha/beta-Hydrolases"/>
    <property type="match status" value="2"/>
</dbReference>
<evidence type="ECO:0000256" key="3">
    <source>
        <dbReference type="SAM" id="MobiDB-lite"/>
    </source>
</evidence>
<dbReference type="GO" id="GO:0016787">
    <property type="term" value="F:hydrolase activity"/>
    <property type="evidence" value="ECO:0007669"/>
    <property type="project" value="UniProtKB-KW"/>
</dbReference>
<evidence type="ECO:0000313" key="6">
    <source>
        <dbReference type="EMBL" id="KAJ3489237.1"/>
    </source>
</evidence>
<comment type="similarity">
    <text evidence="1">Belongs to the peptidase S33 family.</text>
</comment>
<dbReference type="PANTHER" id="PTHR43248">
    <property type="entry name" value="2-SUCCINYL-6-HYDROXY-2,4-CYCLOHEXADIENE-1-CARBOXYLATE SYNTHASE"/>
    <property type="match status" value="1"/>
</dbReference>
<proteinExistence type="inferred from homology"/>
<feature type="domain" description="Peptidase S33 tripeptidyl aminopeptidase-like C-terminal" evidence="5">
    <location>
        <begin position="391"/>
        <end position="477"/>
    </location>
</feature>
<evidence type="ECO:0000259" key="4">
    <source>
        <dbReference type="Pfam" id="PF00561"/>
    </source>
</evidence>
<dbReference type="Pfam" id="PF08386">
    <property type="entry name" value="Abhydrolase_4"/>
    <property type="match status" value="1"/>
</dbReference>
<dbReference type="PANTHER" id="PTHR43248:SF25">
    <property type="entry name" value="AB HYDROLASE-1 DOMAIN-CONTAINING PROTEIN-RELATED"/>
    <property type="match status" value="1"/>
</dbReference>
<evidence type="ECO:0000256" key="1">
    <source>
        <dbReference type="ARBA" id="ARBA00010088"/>
    </source>
</evidence>
<dbReference type="InterPro" id="IPR013595">
    <property type="entry name" value="Pept_S33_TAP-like_C"/>
</dbReference>
<dbReference type="Proteomes" id="UP001212997">
    <property type="component" value="Unassembled WGS sequence"/>
</dbReference>
<dbReference type="AlphaFoldDB" id="A0AAD5VAJ9"/>
<evidence type="ECO:0000313" key="7">
    <source>
        <dbReference type="Proteomes" id="UP001212997"/>
    </source>
</evidence>
<dbReference type="InterPro" id="IPR051601">
    <property type="entry name" value="Serine_prot/Carboxylest_S33"/>
</dbReference>
<evidence type="ECO:0000259" key="5">
    <source>
        <dbReference type="Pfam" id="PF08386"/>
    </source>
</evidence>
<comment type="caution">
    <text evidence="6">The sequence shown here is derived from an EMBL/GenBank/DDBJ whole genome shotgun (WGS) entry which is preliminary data.</text>
</comment>
<organism evidence="6 7">
    <name type="scientific">Meripilus lineatus</name>
    <dbReference type="NCBI Taxonomy" id="2056292"/>
    <lineage>
        <taxon>Eukaryota</taxon>
        <taxon>Fungi</taxon>
        <taxon>Dikarya</taxon>
        <taxon>Basidiomycota</taxon>
        <taxon>Agaricomycotina</taxon>
        <taxon>Agaricomycetes</taxon>
        <taxon>Polyporales</taxon>
        <taxon>Meripilaceae</taxon>
        <taxon>Meripilus</taxon>
    </lineage>
</organism>
<evidence type="ECO:0000256" key="2">
    <source>
        <dbReference type="ARBA" id="ARBA00022801"/>
    </source>
</evidence>
<dbReference type="EMBL" id="JANAWD010000050">
    <property type="protein sequence ID" value="KAJ3489237.1"/>
    <property type="molecule type" value="Genomic_DNA"/>
</dbReference>
<feature type="region of interest" description="Disordered" evidence="3">
    <location>
        <begin position="497"/>
        <end position="516"/>
    </location>
</feature>